<protein>
    <recommendedName>
        <fullName evidence="4">Lysozyme family protein</fullName>
    </recommendedName>
</protein>
<keyword evidence="3" id="KW-1185">Reference proteome</keyword>
<organism evidence="2 3">
    <name type="scientific">Rhizobium dioscoreae</name>
    <dbReference type="NCBI Taxonomy" id="2653122"/>
    <lineage>
        <taxon>Bacteria</taxon>
        <taxon>Pseudomonadati</taxon>
        <taxon>Pseudomonadota</taxon>
        <taxon>Alphaproteobacteria</taxon>
        <taxon>Hyphomicrobiales</taxon>
        <taxon>Rhizobiaceae</taxon>
        <taxon>Rhizobium/Agrobacterium group</taxon>
        <taxon>Rhizobium</taxon>
    </lineage>
</organism>
<feature type="compositionally biased region" description="Polar residues" evidence="1">
    <location>
        <begin position="53"/>
        <end position="70"/>
    </location>
</feature>
<name>A0ABQ0ZCB4_9HYPH</name>
<gene>
    <name evidence="2" type="ORF">RsS93_58150</name>
</gene>
<feature type="region of interest" description="Disordered" evidence="1">
    <location>
        <begin position="35"/>
        <end position="70"/>
    </location>
</feature>
<evidence type="ECO:0008006" key="4">
    <source>
        <dbReference type="Google" id="ProtNLM"/>
    </source>
</evidence>
<accession>A0ABQ0ZCB4</accession>
<comment type="caution">
    <text evidence="2">The sequence shown here is derived from an EMBL/GenBank/DDBJ whole genome shotgun (WGS) entry which is preliminary data.</text>
</comment>
<dbReference type="EMBL" id="BLAJ01000015">
    <property type="protein sequence ID" value="GES53201.1"/>
    <property type="molecule type" value="Genomic_DNA"/>
</dbReference>
<proteinExistence type="predicted"/>
<reference evidence="2 3" key="1">
    <citation type="journal article" date="2020" name="Genome Biol. Evol.">
        <title>Rhizobium dioscoreae sp. nov., a plant growth-promoting bacterium isolated from yam (Dioscorea species).</title>
        <authorList>
            <person name="Ouyabe M."/>
            <person name="Tanaka N."/>
            <person name="Shiwa Y."/>
            <person name="Fujita N."/>
            <person name="Kikuno H."/>
            <person name="Babil P."/>
            <person name="Shiwachi H."/>
        </authorList>
    </citation>
    <scope>NUCLEOTIDE SEQUENCE [LARGE SCALE GENOMIC DNA]</scope>
    <source>
        <strain evidence="2 3">S-93</strain>
    </source>
</reference>
<dbReference type="Proteomes" id="UP000390335">
    <property type="component" value="Unassembled WGS sequence"/>
</dbReference>
<evidence type="ECO:0000256" key="1">
    <source>
        <dbReference type="SAM" id="MobiDB-lite"/>
    </source>
</evidence>
<evidence type="ECO:0000313" key="2">
    <source>
        <dbReference type="EMBL" id="GES53201.1"/>
    </source>
</evidence>
<sequence length="258" mass="29063">MPRLLQLIERAEGDARAASLADNASVYLSDLTRDEHSFTARNPNPQQPRKIPATSSPPQSLPKSVPSASKPNAAEYRSLYDSCEVKAERASSVDWHIRQLGIGRTQYEQLSSITGVPWFFIGIVHALEASFNFKAHLYNGDVPLSQVTRHVPKNRPRNWAPPYTWQASAKHALEDEGFATQHGWTLEDMLYRFELYNGLGYRRKGIRIPSPYLWSFSNHYQKGKFVADGTWDANAVSQQCGAAVMLKYLEKGNLIAKL</sequence>
<evidence type="ECO:0000313" key="3">
    <source>
        <dbReference type="Proteomes" id="UP000390335"/>
    </source>
</evidence>